<protein>
    <submittedName>
        <fullName evidence="1">Uncharacterized protein</fullName>
    </submittedName>
</protein>
<keyword evidence="2" id="KW-1185">Reference proteome</keyword>
<dbReference type="Proteomes" id="UP001419268">
    <property type="component" value="Unassembled WGS sequence"/>
</dbReference>
<evidence type="ECO:0000313" key="2">
    <source>
        <dbReference type="Proteomes" id="UP001419268"/>
    </source>
</evidence>
<sequence>MLALGLRTNLYSIGNFSSRLSTLHHRSFQNLIRVAAHLELRPFLENVYVIKDESPRGFVRGSKPECGISSIQIRSVNTPYDSHPLSLRFCMIPPQPIASKSFVLAHKILDPQPSKLLWYCNLLPEEWRAKPMHLPNSFSSKGSRASSFLLSLPLPNSFSSKGHCNYVDHVFILAVQGFKLVLDIHRIIFFLEATIFTLSMCF</sequence>
<gene>
    <name evidence="1" type="ORF">Scep_023835</name>
</gene>
<reference evidence="1 2" key="1">
    <citation type="submission" date="2024-01" db="EMBL/GenBank/DDBJ databases">
        <title>Genome assemblies of Stephania.</title>
        <authorList>
            <person name="Yang L."/>
        </authorList>
    </citation>
    <scope>NUCLEOTIDE SEQUENCE [LARGE SCALE GENOMIC DNA]</scope>
    <source>
        <strain evidence="1">JXDWG</strain>
        <tissue evidence="1">Leaf</tissue>
    </source>
</reference>
<organism evidence="1 2">
    <name type="scientific">Stephania cephalantha</name>
    <dbReference type="NCBI Taxonomy" id="152367"/>
    <lineage>
        <taxon>Eukaryota</taxon>
        <taxon>Viridiplantae</taxon>
        <taxon>Streptophyta</taxon>
        <taxon>Embryophyta</taxon>
        <taxon>Tracheophyta</taxon>
        <taxon>Spermatophyta</taxon>
        <taxon>Magnoliopsida</taxon>
        <taxon>Ranunculales</taxon>
        <taxon>Menispermaceae</taxon>
        <taxon>Menispermoideae</taxon>
        <taxon>Cissampelideae</taxon>
        <taxon>Stephania</taxon>
    </lineage>
</organism>
<evidence type="ECO:0000313" key="1">
    <source>
        <dbReference type="EMBL" id="KAK9100405.1"/>
    </source>
</evidence>
<comment type="caution">
    <text evidence="1">The sequence shown here is derived from an EMBL/GenBank/DDBJ whole genome shotgun (WGS) entry which is preliminary data.</text>
</comment>
<proteinExistence type="predicted"/>
<dbReference type="EMBL" id="JBBNAG010000010">
    <property type="protein sequence ID" value="KAK9100405.1"/>
    <property type="molecule type" value="Genomic_DNA"/>
</dbReference>
<dbReference type="AlphaFoldDB" id="A0AAP0EVD7"/>
<accession>A0AAP0EVD7</accession>
<name>A0AAP0EVD7_9MAGN</name>